<evidence type="ECO:0000259" key="6">
    <source>
        <dbReference type="PROSITE" id="PS50157"/>
    </source>
</evidence>
<feature type="region of interest" description="Disordered" evidence="5">
    <location>
        <begin position="69"/>
        <end position="108"/>
    </location>
</feature>
<feature type="compositionally biased region" description="Polar residues" evidence="5">
    <location>
        <begin position="134"/>
        <end position="150"/>
    </location>
</feature>
<dbReference type="PANTHER" id="PTHR23235:SF120">
    <property type="entry name" value="KRUPPEL-LIKE FACTOR 15"/>
    <property type="match status" value="1"/>
</dbReference>
<proteinExistence type="predicted"/>
<evidence type="ECO:0000256" key="3">
    <source>
        <dbReference type="ARBA" id="ARBA00022833"/>
    </source>
</evidence>
<dbReference type="OrthoDB" id="3939040at2759"/>
<evidence type="ECO:0000256" key="1">
    <source>
        <dbReference type="ARBA" id="ARBA00022723"/>
    </source>
</evidence>
<dbReference type="Proteomes" id="UP000800092">
    <property type="component" value="Unassembled WGS sequence"/>
</dbReference>
<dbReference type="AlphaFoldDB" id="A0A6A6HQG6"/>
<keyword evidence="3" id="KW-0862">Zinc</keyword>
<feature type="compositionally biased region" description="Basic and acidic residues" evidence="5">
    <location>
        <begin position="310"/>
        <end position="319"/>
    </location>
</feature>
<dbReference type="SUPFAM" id="SSF57667">
    <property type="entry name" value="beta-beta-alpha zinc fingers"/>
    <property type="match status" value="2"/>
</dbReference>
<reference evidence="7" key="1">
    <citation type="journal article" date="2020" name="Stud. Mycol.">
        <title>101 Dothideomycetes genomes: a test case for predicting lifestyles and emergence of pathogens.</title>
        <authorList>
            <person name="Haridas S."/>
            <person name="Albert R."/>
            <person name="Binder M."/>
            <person name="Bloem J."/>
            <person name="Labutti K."/>
            <person name="Salamov A."/>
            <person name="Andreopoulos B."/>
            <person name="Baker S."/>
            <person name="Barry K."/>
            <person name="Bills G."/>
            <person name="Bluhm B."/>
            <person name="Cannon C."/>
            <person name="Castanera R."/>
            <person name="Culley D."/>
            <person name="Daum C."/>
            <person name="Ezra D."/>
            <person name="Gonzalez J."/>
            <person name="Henrissat B."/>
            <person name="Kuo A."/>
            <person name="Liang C."/>
            <person name="Lipzen A."/>
            <person name="Lutzoni F."/>
            <person name="Magnuson J."/>
            <person name="Mondo S."/>
            <person name="Nolan M."/>
            <person name="Ohm R."/>
            <person name="Pangilinan J."/>
            <person name="Park H.-J."/>
            <person name="Ramirez L."/>
            <person name="Alfaro M."/>
            <person name="Sun H."/>
            <person name="Tritt A."/>
            <person name="Yoshinaga Y."/>
            <person name="Zwiers L.-H."/>
            <person name="Turgeon B."/>
            <person name="Goodwin S."/>
            <person name="Spatafora J."/>
            <person name="Crous P."/>
            <person name="Grigoriev I."/>
        </authorList>
    </citation>
    <scope>NUCLEOTIDE SEQUENCE</scope>
    <source>
        <strain evidence="7">Tuck. ex Michener</strain>
    </source>
</reference>
<evidence type="ECO:0000256" key="2">
    <source>
        <dbReference type="ARBA" id="ARBA00022771"/>
    </source>
</evidence>
<protein>
    <recommendedName>
        <fullName evidence="6">C2H2-type domain-containing protein</fullName>
    </recommendedName>
</protein>
<evidence type="ECO:0000313" key="7">
    <source>
        <dbReference type="EMBL" id="KAF2240082.1"/>
    </source>
</evidence>
<evidence type="ECO:0000256" key="4">
    <source>
        <dbReference type="PROSITE-ProRule" id="PRU00042"/>
    </source>
</evidence>
<dbReference type="PROSITE" id="PS00028">
    <property type="entry name" value="ZINC_FINGER_C2H2_1"/>
    <property type="match status" value="2"/>
</dbReference>
<sequence length="366" mass="41273">MAMPQTQGPGPAHALSYLSRPMWDPTSTLMLDTNTESDEMERGKSWEEAYDPFSHFHITDSSGNDHLLFPTPVSQSGPYQRLSPMPSQIPQSMPSSQAGSYSSASYPSSESYRFERAGSLFSQQSVKMEDPLDWTSNSQPEFPPRGTSTEPELFISPGVIYDPRSVVQSPAPQESRLPTPSGSGLGKHGRDDAFMEQSPRLTIEESKRGTTKRRRTPRENANWLCDICDMPFERPYNLKAHLETHDPNRQKPFKCEHEGCSREFVRKTDLTRHVQSVHVKSKDWVCVLCDQGFARKDTLRRHEEDGCSKRFDLKHREPPQKSVSRSSTHSSPPRQGRSLTEEAAVQLSQLSAPSLVADSPRQPTNR</sequence>
<name>A0A6A6HQG6_VIRVR</name>
<keyword evidence="1" id="KW-0479">Metal-binding</keyword>
<gene>
    <name evidence="7" type="ORF">EV356DRAFT_527921</name>
</gene>
<feature type="compositionally biased region" description="Low complexity" evidence="5">
    <location>
        <begin position="322"/>
        <end position="331"/>
    </location>
</feature>
<feature type="domain" description="C2H2-type" evidence="6">
    <location>
        <begin position="223"/>
        <end position="250"/>
    </location>
</feature>
<dbReference type="GO" id="GO:0000981">
    <property type="term" value="F:DNA-binding transcription factor activity, RNA polymerase II-specific"/>
    <property type="evidence" value="ECO:0007669"/>
    <property type="project" value="TreeGrafter"/>
</dbReference>
<dbReference type="GO" id="GO:0008270">
    <property type="term" value="F:zinc ion binding"/>
    <property type="evidence" value="ECO:0007669"/>
    <property type="project" value="UniProtKB-KW"/>
</dbReference>
<dbReference type="Pfam" id="PF00096">
    <property type="entry name" value="zf-C2H2"/>
    <property type="match status" value="2"/>
</dbReference>
<feature type="compositionally biased region" description="Polar residues" evidence="5">
    <location>
        <begin position="166"/>
        <end position="182"/>
    </location>
</feature>
<keyword evidence="8" id="KW-1185">Reference proteome</keyword>
<evidence type="ECO:0000313" key="8">
    <source>
        <dbReference type="Proteomes" id="UP000800092"/>
    </source>
</evidence>
<dbReference type="Gene3D" id="3.30.160.60">
    <property type="entry name" value="Classic Zinc Finger"/>
    <property type="match status" value="1"/>
</dbReference>
<dbReference type="PANTHER" id="PTHR23235">
    <property type="entry name" value="KRUEPPEL-LIKE TRANSCRIPTION FACTOR"/>
    <property type="match status" value="1"/>
</dbReference>
<dbReference type="PROSITE" id="PS50157">
    <property type="entry name" value="ZINC_FINGER_C2H2_2"/>
    <property type="match status" value="2"/>
</dbReference>
<dbReference type="SMART" id="SM00355">
    <property type="entry name" value="ZnF_C2H2"/>
    <property type="match status" value="3"/>
</dbReference>
<dbReference type="GO" id="GO:0000978">
    <property type="term" value="F:RNA polymerase II cis-regulatory region sequence-specific DNA binding"/>
    <property type="evidence" value="ECO:0007669"/>
    <property type="project" value="TreeGrafter"/>
</dbReference>
<accession>A0A6A6HQG6</accession>
<feature type="domain" description="C2H2-type" evidence="6">
    <location>
        <begin position="253"/>
        <end position="283"/>
    </location>
</feature>
<feature type="compositionally biased region" description="Low complexity" evidence="5">
    <location>
        <begin position="83"/>
        <end position="108"/>
    </location>
</feature>
<organism evidence="7 8">
    <name type="scientific">Viridothelium virens</name>
    <name type="common">Speckled blister lichen</name>
    <name type="synonym">Trypethelium virens</name>
    <dbReference type="NCBI Taxonomy" id="1048519"/>
    <lineage>
        <taxon>Eukaryota</taxon>
        <taxon>Fungi</taxon>
        <taxon>Dikarya</taxon>
        <taxon>Ascomycota</taxon>
        <taxon>Pezizomycotina</taxon>
        <taxon>Dothideomycetes</taxon>
        <taxon>Dothideomycetes incertae sedis</taxon>
        <taxon>Trypetheliales</taxon>
        <taxon>Trypetheliaceae</taxon>
        <taxon>Viridothelium</taxon>
    </lineage>
</organism>
<keyword evidence="2 4" id="KW-0863">Zinc-finger</keyword>
<feature type="region of interest" description="Disordered" evidence="5">
    <location>
        <begin position="310"/>
        <end position="366"/>
    </location>
</feature>
<dbReference type="EMBL" id="ML991771">
    <property type="protein sequence ID" value="KAF2240082.1"/>
    <property type="molecule type" value="Genomic_DNA"/>
</dbReference>
<feature type="region of interest" description="Disordered" evidence="5">
    <location>
        <begin position="130"/>
        <end position="216"/>
    </location>
</feature>
<dbReference type="InterPro" id="IPR013087">
    <property type="entry name" value="Znf_C2H2_type"/>
</dbReference>
<evidence type="ECO:0000256" key="5">
    <source>
        <dbReference type="SAM" id="MobiDB-lite"/>
    </source>
</evidence>
<dbReference type="InterPro" id="IPR036236">
    <property type="entry name" value="Znf_C2H2_sf"/>
</dbReference>